<gene>
    <name evidence="2" type="ORF">H8S00_05200</name>
</gene>
<evidence type="ECO:0000256" key="1">
    <source>
        <dbReference type="SAM" id="Phobius"/>
    </source>
</evidence>
<keyword evidence="1" id="KW-1133">Transmembrane helix</keyword>
<keyword evidence="3" id="KW-1185">Reference proteome</keyword>
<protein>
    <submittedName>
        <fullName evidence="2">Uncharacterized protein</fullName>
    </submittedName>
</protein>
<dbReference type="Proteomes" id="UP000597877">
    <property type="component" value="Unassembled WGS sequence"/>
</dbReference>
<dbReference type="RefSeq" id="WP_186840164.1">
    <property type="nucleotide sequence ID" value="NZ_JACOOZ010000003.1"/>
</dbReference>
<name>A0ABR7F1A8_9FIRM</name>
<keyword evidence="1" id="KW-0472">Membrane</keyword>
<keyword evidence="1" id="KW-0812">Transmembrane</keyword>
<comment type="caution">
    <text evidence="2">The sequence shown here is derived from an EMBL/GenBank/DDBJ whole genome shotgun (WGS) entry which is preliminary data.</text>
</comment>
<organism evidence="2 3">
    <name type="scientific">Eubacterium segne</name>
    <dbReference type="NCBI Taxonomy" id="2763045"/>
    <lineage>
        <taxon>Bacteria</taxon>
        <taxon>Bacillati</taxon>
        <taxon>Bacillota</taxon>
        <taxon>Clostridia</taxon>
        <taxon>Eubacteriales</taxon>
        <taxon>Eubacteriaceae</taxon>
        <taxon>Eubacterium</taxon>
    </lineage>
</organism>
<feature type="transmembrane region" description="Helical" evidence="1">
    <location>
        <begin position="12"/>
        <end position="34"/>
    </location>
</feature>
<reference evidence="2 3" key="1">
    <citation type="submission" date="2020-08" db="EMBL/GenBank/DDBJ databases">
        <title>Genome public.</title>
        <authorList>
            <person name="Liu C."/>
            <person name="Sun Q."/>
        </authorList>
    </citation>
    <scope>NUCLEOTIDE SEQUENCE [LARGE SCALE GENOMIC DNA]</scope>
    <source>
        <strain evidence="2 3">BX4</strain>
    </source>
</reference>
<accession>A0ABR7F1A8</accession>
<dbReference type="EMBL" id="JACOOZ010000003">
    <property type="protein sequence ID" value="MBC5667383.1"/>
    <property type="molecule type" value="Genomic_DNA"/>
</dbReference>
<evidence type="ECO:0000313" key="2">
    <source>
        <dbReference type="EMBL" id="MBC5667383.1"/>
    </source>
</evidence>
<evidence type="ECO:0000313" key="3">
    <source>
        <dbReference type="Proteomes" id="UP000597877"/>
    </source>
</evidence>
<sequence>MTVRERKHQLVNRAATAGMIAATALLILCIGKFLNIQNTTYAIQSDIKTEGNYYKYVTERTEKAIYAGKIKGINTFYTEDGNAWGYSGKFKKGKTYILKIHDNGTKNNITDDVIISVKEK</sequence>
<proteinExistence type="predicted"/>